<evidence type="ECO:0000313" key="3">
    <source>
        <dbReference type="EMBL" id="CAD9753903.1"/>
    </source>
</evidence>
<organism evidence="2">
    <name type="scientific">Lotharella oceanica</name>
    <dbReference type="NCBI Taxonomy" id="641309"/>
    <lineage>
        <taxon>Eukaryota</taxon>
        <taxon>Sar</taxon>
        <taxon>Rhizaria</taxon>
        <taxon>Cercozoa</taxon>
        <taxon>Chlorarachniophyceae</taxon>
        <taxon>Lotharella</taxon>
    </lineage>
</organism>
<feature type="region of interest" description="Disordered" evidence="1">
    <location>
        <begin position="30"/>
        <end position="100"/>
    </location>
</feature>
<accession>A0A7S2TJJ7</accession>
<name>A0A7S2TJJ7_9EUKA</name>
<dbReference type="AlphaFoldDB" id="A0A7S2TJJ7"/>
<dbReference type="EMBL" id="HBHP01007911">
    <property type="protein sequence ID" value="CAD9753903.1"/>
    <property type="molecule type" value="Transcribed_RNA"/>
</dbReference>
<evidence type="ECO:0000313" key="2">
    <source>
        <dbReference type="EMBL" id="CAD9753899.1"/>
    </source>
</evidence>
<gene>
    <name evidence="2" type="ORF">LSP00402_LOCUS4929</name>
    <name evidence="3" type="ORF">LSP00402_LOCUS4931</name>
</gene>
<evidence type="ECO:0000256" key="1">
    <source>
        <dbReference type="SAM" id="MobiDB-lite"/>
    </source>
</evidence>
<dbReference type="EMBL" id="HBHP01007909">
    <property type="protein sequence ID" value="CAD9753899.1"/>
    <property type="molecule type" value="Transcribed_RNA"/>
</dbReference>
<reference evidence="2" key="1">
    <citation type="submission" date="2021-01" db="EMBL/GenBank/DDBJ databases">
        <authorList>
            <person name="Corre E."/>
            <person name="Pelletier E."/>
            <person name="Niang G."/>
            <person name="Scheremetjew M."/>
            <person name="Finn R."/>
            <person name="Kale V."/>
            <person name="Holt S."/>
            <person name="Cochrane G."/>
            <person name="Meng A."/>
            <person name="Brown T."/>
            <person name="Cohen L."/>
        </authorList>
    </citation>
    <scope>NUCLEOTIDE SEQUENCE</scope>
    <source>
        <strain evidence="2">CCMP622</strain>
    </source>
</reference>
<protein>
    <submittedName>
        <fullName evidence="2">Uncharacterized protein</fullName>
    </submittedName>
</protein>
<proteinExistence type="predicted"/>
<sequence length="100" mass="11486">MVATNQQAMMVRITKRIEVTTKGPYQEQATLADSYDRNLPPFQPDPYDSKRATSRDDASETKKCIDPDLNPKRGKKKKRRKKKKARWPGVSSKRNSGTFD</sequence>
<feature type="compositionally biased region" description="Basic residues" evidence="1">
    <location>
        <begin position="72"/>
        <end position="86"/>
    </location>
</feature>
<feature type="compositionally biased region" description="Basic and acidic residues" evidence="1">
    <location>
        <begin position="47"/>
        <end position="71"/>
    </location>
</feature>